<dbReference type="RefSeq" id="WP_140826803.1">
    <property type="nucleotide sequence ID" value="NZ_VFYP01000001.1"/>
</dbReference>
<dbReference type="OrthoDB" id="9815202at2"/>
<keyword evidence="9" id="KW-0902">Two-component regulatory system</keyword>
<feature type="transmembrane region" description="Helical" evidence="11">
    <location>
        <begin position="171"/>
        <end position="190"/>
    </location>
</feature>
<dbReference type="PANTHER" id="PTHR45436">
    <property type="entry name" value="SENSOR HISTIDINE KINASE YKOH"/>
    <property type="match status" value="1"/>
</dbReference>
<evidence type="ECO:0000313" key="15">
    <source>
        <dbReference type="Proteomes" id="UP000316429"/>
    </source>
</evidence>
<organism evidence="14 15">
    <name type="scientific">Rhizobium glycinendophyticum</name>
    <dbReference type="NCBI Taxonomy" id="2589807"/>
    <lineage>
        <taxon>Bacteria</taxon>
        <taxon>Pseudomonadati</taxon>
        <taxon>Pseudomonadota</taxon>
        <taxon>Alphaproteobacteria</taxon>
        <taxon>Hyphomicrobiales</taxon>
        <taxon>Rhizobiaceae</taxon>
        <taxon>Rhizobium/Agrobacterium group</taxon>
        <taxon>Rhizobium</taxon>
    </lineage>
</organism>
<dbReference type="InterPro" id="IPR050428">
    <property type="entry name" value="TCS_sensor_his_kinase"/>
</dbReference>
<dbReference type="GO" id="GO:0000155">
    <property type="term" value="F:phosphorelay sensor kinase activity"/>
    <property type="evidence" value="ECO:0007669"/>
    <property type="project" value="InterPro"/>
</dbReference>
<comment type="caution">
    <text evidence="14">The sequence shown here is derived from an EMBL/GenBank/DDBJ whole genome shotgun (WGS) entry which is preliminary data.</text>
</comment>
<dbReference type="Gene3D" id="6.10.340.10">
    <property type="match status" value="1"/>
</dbReference>
<dbReference type="SMART" id="SM00388">
    <property type="entry name" value="HisKA"/>
    <property type="match status" value="1"/>
</dbReference>
<evidence type="ECO:0000256" key="6">
    <source>
        <dbReference type="ARBA" id="ARBA00022692"/>
    </source>
</evidence>
<dbReference type="InterPro" id="IPR003661">
    <property type="entry name" value="HisK_dim/P_dom"/>
</dbReference>
<protein>
    <recommendedName>
        <fullName evidence="3">histidine kinase</fullName>
        <ecNumber evidence="3">2.7.13.3</ecNumber>
    </recommendedName>
</protein>
<evidence type="ECO:0000256" key="2">
    <source>
        <dbReference type="ARBA" id="ARBA00004370"/>
    </source>
</evidence>
<dbReference type="EC" id="2.7.13.3" evidence="3"/>
<evidence type="ECO:0000256" key="9">
    <source>
        <dbReference type="ARBA" id="ARBA00023012"/>
    </source>
</evidence>
<dbReference type="PRINTS" id="PR00344">
    <property type="entry name" value="BCTRLSENSOR"/>
</dbReference>
<dbReference type="InterPro" id="IPR036890">
    <property type="entry name" value="HATPase_C_sf"/>
</dbReference>
<gene>
    <name evidence="14" type="ORF">FJQ55_06315</name>
</gene>
<dbReference type="PROSITE" id="PS50109">
    <property type="entry name" value="HIS_KIN"/>
    <property type="match status" value="1"/>
</dbReference>
<evidence type="ECO:0000256" key="11">
    <source>
        <dbReference type="SAM" id="Phobius"/>
    </source>
</evidence>
<keyword evidence="10 11" id="KW-0472">Membrane</keyword>
<dbReference type="SMART" id="SM00387">
    <property type="entry name" value="HATPase_c"/>
    <property type="match status" value="1"/>
</dbReference>
<evidence type="ECO:0000256" key="10">
    <source>
        <dbReference type="ARBA" id="ARBA00023136"/>
    </source>
</evidence>
<keyword evidence="4" id="KW-0597">Phosphoprotein</keyword>
<feature type="domain" description="HAMP" evidence="13">
    <location>
        <begin position="192"/>
        <end position="245"/>
    </location>
</feature>
<dbReference type="EMBL" id="VFYP01000001">
    <property type="protein sequence ID" value="TPP10458.1"/>
    <property type="molecule type" value="Genomic_DNA"/>
</dbReference>
<evidence type="ECO:0000259" key="12">
    <source>
        <dbReference type="PROSITE" id="PS50109"/>
    </source>
</evidence>
<dbReference type="InterPro" id="IPR005467">
    <property type="entry name" value="His_kinase_dom"/>
</dbReference>
<evidence type="ECO:0000256" key="3">
    <source>
        <dbReference type="ARBA" id="ARBA00012438"/>
    </source>
</evidence>
<dbReference type="PROSITE" id="PS50885">
    <property type="entry name" value="HAMP"/>
    <property type="match status" value="1"/>
</dbReference>
<accession>A0A504U616</accession>
<dbReference type="CDD" id="cd00082">
    <property type="entry name" value="HisKA"/>
    <property type="match status" value="1"/>
</dbReference>
<dbReference type="Gene3D" id="3.30.565.10">
    <property type="entry name" value="Histidine kinase-like ATPase, C-terminal domain"/>
    <property type="match status" value="1"/>
</dbReference>
<evidence type="ECO:0000256" key="7">
    <source>
        <dbReference type="ARBA" id="ARBA00022777"/>
    </source>
</evidence>
<dbReference type="AlphaFoldDB" id="A0A504U616"/>
<dbReference type="InterPro" id="IPR004358">
    <property type="entry name" value="Sig_transdc_His_kin-like_C"/>
</dbReference>
<comment type="subcellular location">
    <subcellularLocation>
        <location evidence="2">Membrane</location>
    </subcellularLocation>
</comment>
<dbReference type="PANTHER" id="PTHR45436:SF8">
    <property type="entry name" value="HISTIDINE KINASE"/>
    <property type="match status" value="1"/>
</dbReference>
<dbReference type="SUPFAM" id="SSF55874">
    <property type="entry name" value="ATPase domain of HSP90 chaperone/DNA topoisomerase II/histidine kinase"/>
    <property type="match status" value="1"/>
</dbReference>
<comment type="catalytic activity">
    <reaction evidence="1">
        <text>ATP + protein L-histidine = ADP + protein N-phospho-L-histidine.</text>
        <dbReference type="EC" id="2.7.13.3"/>
    </reaction>
</comment>
<name>A0A504U616_9HYPH</name>
<feature type="transmembrane region" description="Helical" evidence="11">
    <location>
        <begin position="21"/>
        <end position="40"/>
    </location>
</feature>
<dbReference type="InterPro" id="IPR003660">
    <property type="entry name" value="HAMP_dom"/>
</dbReference>
<evidence type="ECO:0000313" key="14">
    <source>
        <dbReference type="EMBL" id="TPP10458.1"/>
    </source>
</evidence>
<evidence type="ECO:0000256" key="8">
    <source>
        <dbReference type="ARBA" id="ARBA00022989"/>
    </source>
</evidence>
<evidence type="ECO:0000259" key="13">
    <source>
        <dbReference type="PROSITE" id="PS50885"/>
    </source>
</evidence>
<dbReference type="Pfam" id="PF02518">
    <property type="entry name" value="HATPase_c"/>
    <property type="match status" value="1"/>
</dbReference>
<dbReference type="SUPFAM" id="SSF47384">
    <property type="entry name" value="Homodimeric domain of signal transducing histidine kinase"/>
    <property type="match status" value="1"/>
</dbReference>
<dbReference type="Proteomes" id="UP000316429">
    <property type="component" value="Unassembled WGS sequence"/>
</dbReference>
<keyword evidence="7" id="KW-0418">Kinase</keyword>
<keyword evidence="8 11" id="KW-1133">Transmembrane helix</keyword>
<keyword evidence="5" id="KW-0808">Transferase</keyword>
<evidence type="ECO:0000256" key="4">
    <source>
        <dbReference type="ARBA" id="ARBA00022553"/>
    </source>
</evidence>
<keyword evidence="15" id="KW-1185">Reference proteome</keyword>
<dbReference type="InterPro" id="IPR036097">
    <property type="entry name" value="HisK_dim/P_sf"/>
</dbReference>
<dbReference type="Pfam" id="PF00672">
    <property type="entry name" value="HAMP"/>
    <property type="match status" value="1"/>
</dbReference>
<dbReference type="SUPFAM" id="SSF158472">
    <property type="entry name" value="HAMP domain-like"/>
    <property type="match status" value="1"/>
</dbReference>
<dbReference type="Pfam" id="PF00512">
    <property type="entry name" value="HisKA"/>
    <property type="match status" value="1"/>
</dbReference>
<proteinExistence type="predicted"/>
<evidence type="ECO:0000256" key="5">
    <source>
        <dbReference type="ARBA" id="ARBA00022679"/>
    </source>
</evidence>
<dbReference type="Gene3D" id="1.10.287.130">
    <property type="match status" value="1"/>
</dbReference>
<feature type="domain" description="Histidine kinase" evidence="12">
    <location>
        <begin position="253"/>
        <end position="473"/>
    </location>
</feature>
<dbReference type="CDD" id="cd06225">
    <property type="entry name" value="HAMP"/>
    <property type="match status" value="1"/>
</dbReference>
<reference evidence="14 15" key="1">
    <citation type="submission" date="2019-06" db="EMBL/GenBank/DDBJ databases">
        <title>Rhizobium sp. CL12 isolated from roots of soybean.</title>
        <authorList>
            <person name="Wang C."/>
        </authorList>
    </citation>
    <scope>NUCLEOTIDE SEQUENCE [LARGE SCALE GENOMIC DNA]</scope>
    <source>
        <strain evidence="14 15">CL12</strain>
    </source>
</reference>
<dbReference type="SMART" id="SM00304">
    <property type="entry name" value="HAMP"/>
    <property type="match status" value="1"/>
</dbReference>
<dbReference type="InterPro" id="IPR003594">
    <property type="entry name" value="HATPase_dom"/>
</dbReference>
<sequence length="474" mass="51506">MGRKPARSRLGVVLRSTAVRLSALYIVLFALCAAFLVFYVTGLSERILNNQTREALSQEVQEIQRAFERGGINQLLRTMERRARQPGANLYVIAGPNGEILAGNVASVQPGVFDEEGWTEFPFRYERYSDTGKVKRHLATAHVFFLDNGFRLMVGRDLGEPTQLRLLVRQALMVALLIMGIGAVVIWFAIGRNALKRIDRVSAASQKIMAGDLSQRLPVSGSGDEFDRLSSSLNGMLGRIEQLNEGLRQVSDNIAHDLKTPLTRLRNKAADALEEDDGAARRAALETIIAESDQLIRTFNALLMISRVEAGSIAAELTDIDISAIAADSAELYEPVAEEAGQTMICEIAPGLSVRGNRELVGQALTNLIDNAIKYGSQGEAGSTVRVRVSRSSEGVEIAIADEGPGVPADKRDEVVKRFVRLDKSRSKPGTGLGLSLVEAIMALHGGRLVLSNTRDHADYPGLTATMVFPGMKP</sequence>
<dbReference type="CDD" id="cd00075">
    <property type="entry name" value="HATPase"/>
    <property type="match status" value="1"/>
</dbReference>
<dbReference type="GO" id="GO:0005886">
    <property type="term" value="C:plasma membrane"/>
    <property type="evidence" value="ECO:0007669"/>
    <property type="project" value="TreeGrafter"/>
</dbReference>
<evidence type="ECO:0000256" key="1">
    <source>
        <dbReference type="ARBA" id="ARBA00000085"/>
    </source>
</evidence>
<keyword evidence="6 11" id="KW-0812">Transmembrane</keyword>